<evidence type="ECO:0000256" key="2">
    <source>
        <dbReference type="PROSITE-ProRule" id="PRU00335"/>
    </source>
</evidence>
<feature type="DNA-binding region" description="H-T-H motif" evidence="2">
    <location>
        <begin position="34"/>
        <end position="53"/>
    </location>
</feature>
<reference evidence="5" key="1">
    <citation type="journal article" date="2019" name="Int. J. Syst. Evol. Microbiol.">
        <title>The Global Catalogue of Microorganisms (GCM) 10K type strain sequencing project: providing services to taxonomists for standard genome sequencing and annotation.</title>
        <authorList>
            <consortium name="The Broad Institute Genomics Platform"/>
            <consortium name="The Broad Institute Genome Sequencing Center for Infectious Disease"/>
            <person name="Wu L."/>
            <person name="Ma J."/>
        </authorList>
    </citation>
    <scope>NUCLEOTIDE SEQUENCE [LARGE SCALE GENOMIC DNA]</scope>
    <source>
        <strain evidence="5">CCM 7855</strain>
    </source>
</reference>
<name>A0ABQ1U465_9NOCA</name>
<dbReference type="Pfam" id="PF00440">
    <property type="entry name" value="TetR_N"/>
    <property type="match status" value="1"/>
</dbReference>
<dbReference type="Proteomes" id="UP000632454">
    <property type="component" value="Unassembled WGS sequence"/>
</dbReference>
<protein>
    <submittedName>
        <fullName evidence="4">TetR family transcriptional regulator</fullName>
    </submittedName>
</protein>
<dbReference type="InterPro" id="IPR009057">
    <property type="entry name" value="Homeodomain-like_sf"/>
</dbReference>
<comment type="caution">
    <text evidence="4">The sequence shown here is derived from an EMBL/GenBank/DDBJ whole genome shotgun (WGS) entry which is preliminary data.</text>
</comment>
<dbReference type="InterPro" id="IPR036271">
    <property type="entry name" value="Tet_transcr_reg_TetR-rel_C_sf"/>
</dbReference>
<dbReference type="SUPFAM" id="SSF48498">
    <property type="entry name" value="Tetracyclin repressor-like, C-terminal domain"/>
    <property type="match status" value="1"/>
</dbReference>
<evidence type="ECO:0000259" key="3">
    <source>
        <dbReference type="PROSITE" id="PS50977"/>
    </source>
</evidence>
<dbReference type="PANTHER" id="PTHR30055:SF200">
    <property type="entry name" value="HTH-TYPE TRANSCRIPTIONAL REPRESSOR BDCR"/>
    <property type="match status" value="1"/>
</dbReference>
<evidence type="ECO:0000313" key="5">
    <source>
        <dbReference type="Proteomes" id="UP000632454"/>
    </source>
</evidence>
<sequence>MMTTGTTVGDSAAADRIRRAAIEAFAESGYAGSSTRQITRRLNMSATAMYPHFRSKEDLLYAIALDGHRAVLAALRDADDPASPVLDRLTSVVSAFATWQAEFHQLARVVQYELAALTPVHYRTITAMRRDTVAVVAAIVQAGKDSGEFSVDDVDDVVLAISSLCVDVCRWFPSKIHDDPRRLGVAYGRIAQRLVR</sequence>
<dbReference type="InterPro" id="IPR001647">
    <property type="entry name" value="HTH_TetR"/>
</dbReference>
<dbReference type="PRINTS" id="PR00455">
    <property type="entry name" value="HTHTETR"/>
</dbReference>
<dbReference type="PANTHER" id="PTHR30055">
    <property type="entry name" value="HTH-TYPE TRANSCRIPTIONAL REGULATOR RUTR"/>
    <property type="match status" value="1"/>
</dbReference>
<dbReference type="Gene3D" id="1.10.357.10">
    <property type="entry name" value="Tetracycline Repressor, domain 2"/>
    <property type="match status" value="1"/>
</dbReference>
<dbReference type="Pfam" id="PF17932">
    <property type="entry name" value="TetR_C_24"/>
    <property type="match status" value="1"/>
</dbReference>
<dbReference type="SUPFAM" id="SSF46689">
    <property type="entry name" value="Homeodomain-like"/>
    <property type="match status" value="1"/>
</dbReference>
<dbReference type="EMBL" id="BMCS01000001">
    <property type="protein sequence ID" value="GGF08594.1"/>
    <property type="molecule type" value="Genomic_DNA"/>
</dbReference>
<keyword evidence="1 2" id="KW-0238">DNA-binding</keyword>
<organism evidence="4 5">
    <name type="scientific">Williamsia phyllosphaerae</name>
    <dbReference type="NCBI Taxonomy" id="885042"/>
    <lineage>
        <taxon>Bacteria</taxon>
        <taxon>Bacillati</taxon>
        <taxon>Actinomycetota</taxon>
        <taxon>Actinomycetes</taxon>
        <taxon>Mycobacteriales</taxon>
        <taxon>Nocardiaceae</taxon>
        <taxon>Williamsia</taxon>
    </lineage>
</organism>
<keyword evidence="5" id="KW-1185">Reference proteome</keyword>
<dbReference type="InterPro" id="IPR050109">
    <property type="entry name" value="HTH-type_TetR-like_transc_reg"/>
</dbReference>
<accession>A0ABQ1U465</accession>
<dbReference type="InterPro" id="IPR041490">
    <property type="entry name" value="KstR2_TetR_C"/>
</dbReference>
<proteinExistence type="predicted"/>
<evidence type="ECO:0000256" key="1">
    <source>
        <dbReference type="ARBA" id="ARBA00023125"/>
    </source>
</evidence>
<evidence type="ECO:0000313" key="4">
    <source>
        <dbReference type="EMBL" id="GGF08594.1"/>
    </source>
</evidence>
<feature type="domain" description="HTH tetR-type" evidence="3">
    <location>
        <begin position="11"/>
        <end position="71"/>
    </location>
</feature>
<gene>
    <name evidence="4" type="ORF">GCM10007298_00610</name>
</gene>
<dbReference type="PROSITE" id="PS50977">
    <property type="entry name" value="HTH_TETR_2"/>
    <property type="match status" value="1"/>
</dbReference>